<dbReference type="InterPro" id="IPR036034">
    <property type="entry name" value="PDZ_sf"/>
</dbReference>
<dbReference type="GO" id="GO:0006508">
    <property type="term" value="P:proteolysis"/>
    <property type="evidence" value="ECO:0007669"/>
    <property type="project" value="UniProtKB-KW"/>
</dbReference>
<evidence type="ECO:0000259" key="5">
    <source>
        <dbReference type="PROSITE" id="PS50106"/>
    </source>
</evidence>
<feature type="domain" description="PDZ" evidence="5">
    <location>
        <begin position="249"/>
        <end position="324"/>
    </location>
</feature>
<dbReference type="SMART" id="SM00245">
    <property type="entry name" value="TSPc"/>
    <property type="match status" value="1"/>
</dbReference>
<dbReference type="InterPro" id="IPR040573">
    <property type="entry name" value="TSP_N"/>
</dbReference>
<dbReference type="Pfam" id="PF03572">
    <property type="entry name" value="Peptidase_S41"/>
    <property type="match status" value="1"/>
</dbReference>
<comment type="caution">
    <text evidence="6">The sequence shown here is derived from an EMBL/GenBank/DDBJ whole genome shotgun (WGS) entry which is preliminary data.</text>
</comment>
<dbReference type="PANTHER" id="PTHR32060">
    <property type="entry name" value="TAIL-SPECIFIC PROTEASE"/>
    <property type="match status" value="1"/>
</dbReference>
<proteinExistence type="inferred from homology"/>
<dbReference type="GO" id="GO:0007165">
    <property type="term" value="P:signal transduction"/>
    <property type="evidence" value="ECO:0007669"/>
    <property type="project" value="TreeGrafter"/>
</dbReference>
<dbReference type="SUPFAM" id="SSF52096">
    <property type="entry name" value="ClpP/crotonase"/>
    <property type="match status" value="1"/>
</dbReference>
<evidence type="ECO:0000256" key="3">
    <source>
        <dbReference type="ARBA" id="ARBA00022801"/>
    </source>
</evidence>
<keyword evidence="2" id="KW-0645">Protease</keyword>
<comment type="similarity">
    <text evidence="1">Belongs to the peptidase S41A family.</text>
</comment>
<gene>
    <name evidence="6" type="ORF">F9K24_20250</name>
</gene>
<dbReference type="SUPFAM" id="SSF50156">
    <property type="entry name" value="PDZ domain-like"/>
    <property type="match status" value="1"/>
</dbReference>
<dbReference type="AlphaFoldDB" id="A0A833LWI1"/>
<dbReference type="InterPro" id="IPR001478">
    <property type="entry name" value="PDZ"/>
</dbReference>
<protein>
    <recommendedName>
        <fullName evidence="5">PDZ domain-containing protein</fullName>
    </recommendedName>
</protein>
<dbReference type="EMBL" id="WBUI01000033">
    <property type="protein sequence ID" value="KAB2929326.1"/>
    <property type="molecule type" value="Genomic_DNA"/>
</dbReference>
<dbReference type="GO" id="GO:0004175">
    <property type="term" value="F:endopeptidase activity"/>
    <property type="evidence" value="ECO:0007669"/>
    <property type="project" value="TreeGrafter"/>
</dbReference>
<dbReference type="CDD" id="cd00136">
    <property type="entry name" value="PDZ_canonical"/>
    <property type="match status" value="1"/>
</dbReference>
<dbReference type="PROSITE" id="PS50106">
    <property type="entry name" value="PDZ"/>
    <property type="match status" value="1"/>
</dbReference>
<dbReference type="Pfam" id="PF17804">
    <property type="entry name" value="TSP_NTD"/>
    <property type="match status" value="1"/>
</dbReference>
<dbReference type="Proteomes" id="UP000460298">
    <property type="component" value="Unassembled WGS sequence"/>
</dbReference>
<name>A0A833LWI1_9LEPT</name>
<dbReference type="Gene3D" id="3.90.226.10">
    <property type="entry name" value="2-enoyl-CoA Hydratase, Chain A, domain 1"/>
    <property type="match status" value="1"/>
</dbReference>
<dbReference type="InterPro" id="IPR029045">
    <property type="entry name" value="ClpP/crotonase-like_dom_sf"/>
</dbReference>
<evidence type="ECO:0000313" key="6">
    <source>
        <dbReference type="EMBL" id="KAB2929326.1"/>
    </source>
</evidence>
<reference evidence="6 7" key="1">
    <citation type="submission" date="2019-10" db="EMBL/GenBank/DDBJ databases">
        <title>Extracellular Electron Transfer in a Candidatus Methanoperedens spp. Enrichment Culture.</title>
        <authorList>
            <person name="Berger S."/>
            <person name="Rangel Shaw D."/>
            <person name="Berben T."/>
            <person name="In 'T Zandt M."/>
            <person name="Frank J."/>
            <person name="Reimann J."/>
            <person name="Jetten M.S.M."/>
            <person name="Welte C.U."/>
        </authorList>
    </citation>
    <scope>NUCLEOTIDE SEQUENCE [LARGE SCALE GENOMIC DNA]</scope>
    <source>
        <strain evidence="6">SB12</strain>
    </source>
</reference>
<accession>A0A833LWI1</accession>
<dbReference type="GO" id="GO:0030288">
    <property type="term" value="C:outer membrane-bounded periplasmic space"/>
    <property type="evidence" value="ECO:0007669"/>
    <property type="project" value="TreeGrafter"/>
</dbReference>
<dbReference type="InterPro" id="IPR004447">
    <property type="entry name" value="Peptidase_S41A"/>
</dbReference>
<dbReference type="Gene3D" id="2.30.42.10">
    <property type="match status" value="1"/>
</dbReference>
<evidence type="ECO:0000256" key="4">
    <source>
        <dbReference type="ARBA" id="ARBA00022825"/>
    </source>
</evidence>
<dbReference type="GO" id="GO:0008236">
    <property type="term" value="F:serine-type peptidase activity"/>
    <property type="evidence" value="ECO:0007669"/>
    <property type="project" value="UniProtKB-KW"/>
</dbReference>
<evidence type="ECO:0000256" key="1">
    <source>
        <dbReference type="ARBA" id="ARBA00009179"/>
    </source>
</evidence>
<sequence>MISMLRHRASRIAYLLILLPVFVTASVMASPAGQTGIPGRAATMFALLERYHIRTPADARTIVKPDLVKRDFLAAVDSSGFFLMKDDVDRLMSIPLHVDGLLSGDVVFFDAAVITLRERLLQMQADPLLHNEKINEWPAWVEFHSGSDPSYTKTPTERRERWKKLLRHRMLLQAFFEKPDATVAEFQALLDKKGESYLAIARKRELARIQRKLEHPDGFEKSLSSLFLNIISSQYDPHTAFFSMSDRKMMEESLSARALTYGFTISRSTGGEIRIERLIPGGAADRSGKLRKQDVLLLAELQEPAGVRQVHFADLSLDEADEQLSHPRSMQMTLTVRRADGSTERVSLRKQKARSERNAVNGFLLKGSSRVGYIYLPSFYANWDSPDAPAFADDVAREILKLKRDGMQGLILDLRGNGGGSVQEALNLAGLFIDSGPFMVERQREGRPRLLKDPSRGTVYDGPLILLVNGQSASASEFFAQILRDYDRALIVGNTTFGKATSQVVLPLTLDDRILNRPQLWNQLNIDSLKLTVNVYYNLEGTSHQRRGVEPDIVLPEPVAPTEQSGEAGYPSALESDSIDRKIAVEKSGELPRSKLLRKSRNRMSDGRFGRMTQIAERLAPAFAPVERFSLEPQAFFEKMQGQWKDFEAMDAVLFEKSSEYTVVVDRAELDIEKMDPYRKEMNDFQRERIERDLYIEEGYRIMDDWL</sequence>
<dbReference type="CDD" id="cd07560">
    <property type="entry name" value="Peptidase_S41_CPP"/>
    <property type="match status" value="1"/>
</dbReference>
<evidence type="ECO:0000313" key="7">
    <source>
        <dbReference type="Proteomes" id="UP000460298"/>
    </source>
</evidence>
<evidence type="ECO:0000256" key="2">
    <source>
        <dbReference type="ARBA" id="ARBA00022670"/>
    </source>
</evidence>
<dbReference type="PANTHER" id="PTHR32060:SF22">
    <property type="entry name" value="CARBOXYL-TERMINAL-PROCESSING PEPTIDASE 3, CHLOROPLASTIC"/>
    <property type="match status" value="1"/>
</dbReference>
<keyword evidence="4" id="KW-0720">Serine protease</keyword>
<organism evidence="6 7">
    <name type="scientific">Leptonema illini</name>
    <dbReference type="NCBI Taxonomy" id="183"/>
    <lineage>
        <taxon>Bacteria</taxon>
        <taxon>Pseudomonadati</taxon>
        <taxon>Spirochaetota</taxon>
        <taxon>Spirochaetia</taxon>
        <taxon>Leptospirales</taxon>
        <taxon>Leptospiraceae</taxon>
        <taxon>Leptonema</taxon>
    </lineage>
</organism>
<dbReference type="InterPro" id="IPR005151">
    <property type="entry name" value="Tail-specific_protease"/>
</dbReference>
<keyword evidence="3" id="KW-0378">Hydrolase</keyword>